<evidence type="ECO:0000313" key="2">
    <source>
        <dbReference type="EMBL" id="KAK7019000.1"/>
    </source>
</evidence>
<sequence length="198" mass="22811">MCPLEGPDDPSKPIPTDPRSSLAIARMNWIHSHYKISNDDLLYTMSVFIFQTTDMMRRCDWRAVSPEESECFFILWTEIGQRMGIQDIPPTVDTLREWSLNYEAEHMVPSEASRQLAQLALKHISRRVPNMPGLRRLVSALFICLMDEPLRIAMMLPAQPTWAHRTVKTFCHPSAYIAVTDPPCSFDVDGRMRLYTLV</sequence>
<dbReference type="GO" id="GO:0016491">
    <property type="term" value="F:oxidoreductase activity"/>
    <property type="evidence" value="ECO:0007669"/>
    <property type="project" value="InterPro"/>
</dbReference>
<evidence type="ECO:0000259" key="1">
    <source>
        <dbReference type="Pfam" id="PF09995"/>
    </source>
</evidence>
<dbReference type="InterPro" id="IPR046366">
    <property type="entry name" value="MPAB"/>
</dbReference>
<name>A0AAW0AZH8_9AGAR</name>
<protein>
    <recommendedName>
        <fullName evidence="1">ER-bound oxygenase mpaB/mpaB'/Rubber oxygenase catalytic domain-containing protein</fullName>
    </recommendedName>
</protein>
<accession>A0AAW0AZH8</accession>
<proteinExistence type="predicted"/>
<dbReference type="PANTHER" id="PTHR36124:SF1">
    <property type="entry name" value="ER-BOUND OXYGENASE MPAB_MPAB'_RUBBER OXYGENASE CATALYTIC DOMAIN-CONTAINING PROTEIN"/>
    <property type="match status" value="1"/>
</dbReference>
<keyword evidence="3" id="KW-1185">Reference proteome</keyword>
<dbReference type="AlphaFoldDB" id="A0AAW0AZH8"/>
<dbReference type="InterPro" id="IPR018713">
    <property type="entry name" value="MPAB/Lcp_cat_dom"/>
</dbReference>
<evidence type="ECO:0000313" key="3">
    <source>
        <dbReference type="Proteomes" id="UP001362999"/>
    </source>
</evidence>
<dbReference type="Pfam" id="PF09995">
    <property type="entry name" value="MPAB_Lcp_cat"/>
    <property type="match status" value="1"/>
</dbReference>
<reference evidence="2 3" key="1">
    <citation type="journal article" date="2024" name="J Genomics">
        <title>Draft genome sequencing and assembly of Favolaschia claudopus CIRM-BRFM 2984 isolated from oak limbs.</title>
        <authorList>
            <person name="Navarro D."/>
            <person name="Drula E."/>
            <person name="Chaduli D."/>
            <person name="Cazenave R."/>
            <person name="Ahrendt S."/>
            <person name="Wang J."/>
            <person name="Lipzen A."/>
            <person name="Daum C."/>
            <person name="Barry K."/>
            <person name="Grigoriev I.V."/>
            <person name="Favel A."/>
            <person name="Rosso M.N."/>
            <person name="Martin F."/>
        </authorList>
    </citation>
    <scope>NUCLEOTIDE SEQUENCE [LARGE SCALE GENOMIC DNA]</scope>
    <source>
        <strain evidence="2 3">CIRM-BRFM 2984</strain>
    </source>
</reference>
<gene>
    <name evidence="2" type="ORF">R3P38DRAFT_2980088</name>
</gene>
<feature type="domain" description="ER-bound oxygenase mpaB/mpaB'/Rubber oxygenase catalytic" evidence="1">
    <location>
        <begin position="34"/>
        <end position="165"/>
    </location>
</feature>
<dbReference type="PANTHER" id="PTHR36124">
    <property type="match status" value="1"/>
</dbReference>
<organism evidence="2 3">
    <name type="scientific">Favolaschia claudopus</name>
    <dbReference type="NCBI Taxonomy" id="2862362"/>
    <lineage>
        <taxon>Eukaryota</taxon>
        <taxon>Fungi</taxon>
        <taxon>Dikarya</taxon>
        <taxon>Basidiomycota</taxon>
        <taxon>Agaricomycotina</taxon>
        <taxon>Agaricomycetes</taxon>
        <taxon>Agaricomycetidae</taxon>
        <taxon>Agaricales</taxon>
        <taxon>Marasmiineae</taxon>
        <taxon>Mycenaceae</taxon>
        <taxon>Favolaschia</taxon>
    </lineage>
</organism>
<dbReference type="EMBL" id="JAWWNJ010000045">
    <property type="protein sequence ID" value="KAK7019000.1"/>
    <property type="molecule type" value="Genomic_DNA"/>
</dbReference>
<dbReference type="Proteomes" id="UP001362999">
    <property type="component" value="Unassembled WGS sequence"/>
</dbReference>
<comment type="caution">
    <text evidence="2">The sequence shown here is derived from an EMBL/GenBank/DDBJ whole genome shotgun (WGS) entry which is preliminary data.</text>
</comment>